<dbReference type="InterPro" id="IPR023214">
    <property type="entry name" value="HAD_sf"/>
</dbReference>
<keyword evidence="1" id="KW-0378">Hydrolase</keyword>
<dbReference type="RefSeq" id="WP_165266870.1">
    <property type="nucleotide sequence ID" value="NZ_JAALLS010000005.1"/>
</dbReference>
<dbReference type="InterPro" id="IPR036412">
    <property type="entry name" value="HAD-like_sf"/>
</dbReference>
<gene>
    <name evidence="1" type="ORF">G3569_05470</name>
</gene>
<dbReference type="PANTHER" id="PTHR10000:SF8">
    <property type="entry name" value="HAD SUPERFAMILY HYDROLASE-LIKE, TYPE 3"/>
    <property type="match status" value="1"/>
</dbReference>
<dbReference type="Pfam" id="PF08282">
    <property type="entry name" value="Hydrolase_3"/>
    <property type="match status" value="1"/>
</dbReference>
<dbReference type="Gene3D" id="3.90.1070.10">
    <property type="match status" value="1"/>
</dbReference>
<organism evidence="1 2">
    <name type="scientific">Fodinibius halophilus</name>
    <dbReference type="NCBI Taxonomy" id="1736908"/>
    <lineage>
        <taxon>Bacteria</taxon>
        <taxon>Pseudomonadati</taxon>
        <taxon>Balneolota</taxon>
        <taxon>Balneolia</taxon>
        <taxon>Balneolales</taxon>
        <taxon>Balneolaceae</taxon>
        <taxon>Fodinibius</taxon>
    </lineage>
</organism>
<accession>A0A6M1TC33</accession>
<evidence type="ECO:0000313" key="2">
    <source>
        <dbReference type="Proteomes" id="UP000479132"/>
    </source>
</evidence>
<dbReference type="Proteomes" id="UP000479132">
    <property type="component" value="Unassembled WGS sequence"/>
</dbReference>
<reference evidence="1 2" key="1">
    <citation type="submission" date="2020-02" db="EMBL/GenBank/DDBJ databases">
        <title>Aliifodinibius halophilus 2W32, complete genome.</title>
        <authorList>
            <person name="Li Y."/>
            <person name="Wu S."/>
        </authorList>
    </citation>
    <scope>NUCLEOTIDE SEQUENCE [LARGE SCALE GENOMIC DNA]</scope>
    <source>
        <strain evidence="1 2">2W32</strain>
    </source>
</reference>
<dbReference type="AlphaFoldDB" id="A0A6M1TC33"/>
<dbReference type="GO" id="GO:0000287">
    <property type="term" value="F:magnesium ion binding"/>
    <property type="evidence" value="ECO:0007669"/>
    <property type="project" value="TreeGrafter"/>
</dbReference>
<sequence length="251" mass="28442">MIKLFISDIDGCISEPFTTPDWDLLAQVRRLNEQSRQDMAVPPLTLCSGRPMPYVEAVAQWLHVDLPCVFESGGVYELENNRVEFLSSFDEEAEKQIRDLKNWLDQEIIPQYPDMVIEFTKKMDAGIIHLDTEIIDELCPLFEEYVEEHYPRFEVHKTEISINIILKNNNKGAGITRLCELIDVKPEEVAYIGDSSGDIPGLGVVGHGFAPQNAADIVKDKAEVLDASVTDAVLMAYRRIIQHNRKILAEV</sequence>
<dbReference type="SUPFAM" id="SSF56784">
    <property type="entry name" value="HAD-like"/>
    <property type="match status" value="1"/>
</dbReference>
<dbReference type="GO" id="GO:0005829">
    <property type="term" value="C:cytosol"/>
    <property type="evidence" value="ECO:0007669"/>
    <property type="project" value="TreeGrafter"/>
</dbReference>
<name>A0A6M1TC33_9BACT</name>
<evidence type="ECO:0000313" key="1">
    <source>
        <dbReference type="EMBL" id="NGP87792.1"/>
    </source>
</evidence>
<proteinExistence type="predicted"/>
<dbReference type="PANTHER" id="PTHR10000">
    <property type="entry name" value="PHOSPHOSERINE PHOSPHATASE"/>
    <property type="match status" value="1"/>
</dbReference>
<dbReference type="Gene3D" id="3.40.50.1000">
    <property type="entry name" value="HAD superfamily/HAD-like"/>
    <property type="match status" value="1"/>
</dbReference>
<keyword evidence="2" id="KW-1185">Reference proteome</keyword>
<dbReference type="EMBL" id="JAALLS010000005">
    <property type="protein sequence ID" value="NGP87792.1"/>
    <property type="molecule type" value="Genomic_DNA"/>
</dbReference>
<protein>
    <submittedName>
        <fullName evidence="1">HAD hydrolase family protein</fullName>
    </submittedName>
</protein>
<comment type="caution">
    <text evidence="1">The sequence shown here is derived from an EMBL/GenBank/DDBJ whole genome shotgun (WGS) entry which is preliminary data.</text>
</comment>
<dbReference type="GO" id="GO:0016791">
    <property type="term" value="F:phosphatase activity"/>
    <property type="evidence" value="ECO:0007669"/>
    <property type="project" value="UniProtKB-ARBA"/>
</dbReference>